<evidence type="ECO:0000313" key="1">
    <source>
        <dbReference type="EMBL" id="EIE83175.1"/>
    </source>
</evidence>
<dbReference type="RefSeq" id="XP_067518571.1">
    <property type="nucleotide sequence ID" value="XM_067662470.1"/>
</dbReference>
<dbReference type="VEuPathDB" id="FungiDB:RO3G_07880"/>
<dbReference type="Proteomes" id="UP000009138">
    <property type="component" value="Unassembled WGS sequence"/>
</dbReference>
<dbReference type="InParanoid" id="I1C3Z5"/>
<sequence length="64" mass="7299">MTDNMNFEYLPLSDQGYVKGATGKVTTILMLVMRIKRESNKGVMANMKQQHTQFIVTIVDNYAL</sequence>
<dbReference type="GeneID" id="93614851"/>
<dbReference type="EMBL" id="CH476736">
    <property type="protein sequence ID" value="EIE83175.1"/>
    <property type="molecule type" value="Genomic_DNA"/>
</dbReference>
<organism evidence="1 2">
    <name type="scientific">Rhizopus delemar (strain RA 99-880 / ATCC MYA-4621 / FGSC 9543 / NRRL 43880)</name>
    <name type="common">Mucormycosis agent</name>
    <name type="synonym">Rhizopus arrhizus var. delemar</name>
    <dbReference type="NCBI Taxonomy" id="246409"/>
    <lineage>
        <taxon>Eukaryota</taxon>
        <taxon>Fungi</taxon>
        <taxon>Fungi incertae sedis</taxon>
        <taxon>Mucoromycota</taxon>
        <taxon>Mucoromycotina</taxon>
        <taxon>Mucoromycetes</taxon>
        <taxon>Mucorales</taxon>
        <taxon>Mucorineae</taxon>
        <taxon>Rhizopodaceae</taxon>
        <taxon>Rhizopus</taxon>
    </lineage>
</organism>
<accession>I1C3Z5</accession>
<gene>
    <name evidence="1" type="ORF">RO3G_07880</name>
</gene>
<keyword evidence="2" id="KW-1185">Reference proteome</keyword>
<dbReference type="AlphaFoldDB" id="I1C3Z5"/>
<proteinExistence type="predicted"/>
<evidence type="ECO:0000313" key="2">
    <source>
        <dbReference type="Proteomes" id="UP000009138"/>
    </source>
</evidence>
<protein>
    <submittedName>
        <fullName evidence="1">Uncharacterized protein</fullName>
    </submittedName>
</protein>
<name>I1C3Z5_RHIO9</name>
<reference evidence="1 2" key="1">
    <citation type="journal article" date="2009" name="PLoS Genet.">
        <title>Genomic analysis of the basal lineage fungus Rhizopus oryzae reveals a whole-genome duplication.</title>
        <authorList>
            <person name="Ma L.-J."/>
            <person name="Ibrahim A.S."/>
            <person name="Skory C."/>
            <person name="Grabherr M.G."/>
            <person name="Burger G."/>
            <person name="Butler M."/>
            <person name="Elias M."/>
            <person name="Idnurm A."/>
            <person name="Lang B.F."/>
            <person name="Sone T."/>
            <person name="Abe A."/>
            <person name="Calvo S.E."/>
            <person name="Corrochano L.M."/>
            <person name="Engels R."/>
            <person name="Fu J."/>
            <person name="Hansberg W."/>
            <person name="Kim J.-M."/>
            <person name="Kodira C.D."/>
            <person name="Koehrsen M.J."/>
            <person name="Liu B."/>
            <person name="Miranda-Saavedra D."/>
            <person name="O'Leary S."/>
            <person name="Ortiz-Castellanos L."/>
            <person name="Poulter R."/>
            <person name="Rodriguez-Romero J."/>
            <person name="Ruiz-Herrera J."/>
            <person name="Shen Y.-Q."/>
            <person name="Zeng Q."/>
            <person name="Galagan J."/>
            <person name="Birren B.W."/>
            <person name="Cuomo C.A."/>
            <person name="Wickes B.L."/>
        </authorList>
    </citation>
    <scope>NUCLEOTIDE SEQUENCE [LARGE SCALE GENOMIC DNA]</scope>
    <source>
        <strain evidence="2">RA 99-880 / ATCC MYA-4621 / FGSC 9543 / NRRL 43880</strain>
    </source>
</reference>